<proteinExistence type="inferred from homology"/>
<dbReference type="PANTHER" id="PTHR42852:SF6">
    <property type="entry name" value="THIOL:DISULFIDE INTERCHANGE PROTEIN DSBE"/>
    <property type="match status" value="1"/>
</dbReference>
<name>A0ABR9BG12_9RHOO</name>
<dbReference type="Proteomes" id="UP000603602">
    <property type="component" value="Unassembled WGS sequence"/>
</dbReference>
<evidence type="ECO:0000256" key="2">
    <source>
        <dbReference type="ARBA" id="ARBA00007758"/>
    </source>
</evidence>
<keyword evidence="5" id="KW-0676">Redox-active center</keyword>
<dbReference type="InterPro" id="IPR013766">
    <property type="entry name" value="Thioredoxin_domain"/>
</dbReference>
<dbReference type="InterPro" id="IPR036249">
    <property type="entry name" value="Thioredoxin-like_sf"/>
</dbReference>
<reference evidence="8" key="1">
    <citation type="submission" date="2023-07" db="EMBL/GenBank/DDBJ databases">
        <title>Thauera sp. CAU 1555 isolated from sand of Yaerae Beach.</title>
        <authorList>
            <person name="Kim W."/>
        </authorList>
    </citation>
    <scope>NUCLEOTIDE SEQUENCE [LARGE SCALE GENOMIC DNA]</scope>
    <source>
        <strain evidence="8">CAU 1555</strain>
    </source>
</reference>
<dbReference type="Pfam" id="PF08534">
    <property type="entry name" value="Redoxin"/>
    <property type="match status" value="1"/>
</dbReference>
<sequence>MKAKFLVPLALFLLLAGFLAYGLKLNPREVPSPLVDKPAPAFRVAQLRDPQASFALEEMRGKVWLLNVWASWCVSCRQEHPVLVELQRSGVVPVVGLNYKDARADALEYLARHGDPYSAIPVDPQGTVGFDYGVYGTPETFLIDAQGVIRYKHIGPITRDTLDRVLLPKIAELSRAG</sequence>
<protein>
    <submittedName>
        <fullName evidence="7">DsbE family thiol:disulfide interchange protein</fullName>
    </submittedName>
</protein>
<evidence type="ECO:0000256" key="4">
    <source>
        <dbReference type="ARBA" id="ARBA00023157"/>
    </source>
</evidence>
<dbReference type="Gene3D" id="3.40.30.10">
    <property type="entry name" value="Glutaredoxin"/>
    <property type="match status" value="1"/>
</dbReference>
<comment type="caution">
    <text evidence="7">The sequence shown here is derived from an EMBL/GenBank/DDBJ whole genome shotgun (WGS) entry which is preliminary data.</text>
</comment>
<dbReference type="EMBL" id="JACYTO010000002">
    <property type="protein sequence ID" value="MBD8504156.1"/>
    <property type="molecule type" value="Genomic_DNA"/>
</dbReference>
<dbReference type="InterPro" id="IPR050553">
    <property type="entry name" value="Thioredoxin_ResA/DsbE_sf"/>
</dbReference>
<keyword evidence="8" id="KW-1185">Reference proteome</keyword>
<dbReference type="InterPro" id="IPR017937">
    <property type="entry name" value="Thioredoxin_CS"/>
</dbReference>
<keyword evidence="4" id="KW-1015">Disulfide bond</keyword>
<evidence type="ECO:0000313" key="7">
    <source>
        <dbReference type="EMBL" id="MBD8504156.1"/>
    </source>
</evidence>
<evidence type="ECO:0000256" key="5">
    <source>
        <dbReference type="ARBA" id="ARBA00023284"/>
    </source>
</evidence>
<dbReference type="PANTHER" id="PTHR42852">
    <property type="entry name" value="THIOL:DISULFIDE INTERCHANGE PROTEIN DSBE"/>
    <property type="match status" value="1"/>
</dbReference>
<evidence type="ECO:0000259" key="6">
    <source>
        <dbReference type="PROSITE" id="PS51352"/>
    </source>
</evidence>
<dbReference type="PROSITE" id="PS51352">
    <property type="entry name" value="THIOREDOXIN_2"/>
    <property type="match status" value="1"/>
</dbReference>
<evidence type="ECO:0000256" key="1">
    <source>
        <dbReference type="ARBA" id="ARBA00004196"/>
    </source>
</evidence>
<dbReference type="PROSITE" id="PS00194">
    <property type="entry name" value="THIOREDOXIN_1"/>
    <property type="match status" value="1"/>
</dbReference>
<evidence type="ECO:0000313" key="8">
    <source>
        <dbReference type="Proteomes" id="UP000603602"/>
    </source>
</evidence>
<accession>A0ABR9BG12</accession>
<dbReference type="RefSeq" id="WP_187718930.1">
    <property type="nucleotide sequence ID" value="NZ_JACTAH010000002.1"/>
</dbReference>
<dbReference type="SUPFAM" id="SSF52833">
    <property type="entry name" value="Thioredoxin-like"/>
    <property type="match status" value="1"/>
</dbReference>
<gene>
    <name evidence="7" type="ORF">IFO67_14765</name>
</gene>
<keyword evidence="3" id="KW-0201">Cytochrome c-type biogenesis</keyword>
<evidence type="ECO:0000256" key="3">
    <source>
        <dbReference type="ARBA" id="ARBA00022748"/>
    </source>
</evidence>
<comment type="subcellular location">
    <subcellularLocation>
        <location evidence="1">Cell envelope</location>
    </subcellularLocation>
</comment>
<comment type="similarity">
    <text evidence="2">Belongs to the thioredoxin family. DsbE subfamily.</text>
</comment>
<organism evidence="7 8">
    <name type="scientific">Thauera sedimentorum</name>
    <dbReference type="NCBI Taxonomy" id="2767595"/>
    <lineage>
        <taxon>Bacteria</taxon>
        <taxon>Pseudomonadati</taxon>
        <taxon>Pseudomonadota</taxon>
        <taxon>Betaproteobacteria</taxon>
        <taxon>Rhodocyclales</taxon>
        <taxon>Zoogloeaceae</taxon>
        <taxon>Thauera</taxon>
    </lineage>
</organism>
<dbReference type="NCBIfam" id="TIGR00385">
    <property type="entry name" value="dsbE"/>
    <property type="match status" value="1"/>
</dbReference>
<dbReference type="InterPro" id="IPR013740">
    <property type="entry name" value="Redoxin"/>
</dbReference>
<feature type="domain" description="Thioredoxin" evidence="6">
    <location>
        <begin position="33"/>
        <end position="171"/>
    </location>
</feature>
<dbReference type="CDD" id="cd03010">
    <property type="entry name" value="TlpA_like_DsbE"/>
    <property type="match status" value="1"/>
</dbReference>
<dbReference type="InterPro" id="IPR004799">
    <property type="entry name" value="Periplasmic_diS_OxRdtase_DsbE"/>
</dbReference>